<name>A0ABP1HAE1_9EUKA</name>
<evidence type="ECO:0000256" key="1">
    <source>
        <dbReference type="SAM" id="Phobius"/>
    </source>
</evidence>
<protein>
    <submittedName>
        <fullName evidence="2">Uncharacterized protein</fullName>
    </submittedName>
</protein>
<dbReference type="Proteomes" id="UP001642409">
    <property type="component" value="Unassembled WGS sequence"/>
</dbReference>
<feature type="transmembrane region" description="Helical" evidence="1">
    <location>
        <begin position="531"/>
        <end position="554"/>
    </location>
</feature>
<comment type="caution">
    <text evidence="2">The sequence shown here is derived from an EMBL/GenBank/DDBJ whole genome shotgun (WGS) entry which is preliminary data.</text>
</comment>
<sequence length="560" mass="64836">MFILSLQVNTFKQCFSPASSIQGNRLTRRMTLTLQPNPLMNMIPNDNMCIVLDKKLSLAQIQLFSPTNGVITIPNIKFTYQFNKSISLTYKFPSLTEYDKTLDVTHAGYSVLLDNEYNISGSVSSVYHVRSNQTSCFSSSSFIYAYMVPLFAFQVEPVFCDVGIFVPFMEFLIDGIWEQIEVRPLEVGSTYQNDDTYSNGHIDFQTIKYYIIDTVSDSEKAKYSEHDRQQILKVEKYFSHHKDVKVRLSLRYVVGPAIAAITNIADYKFSADLLNCYDENMARASLNEDNLMIKSGLREKMQCLHVNSSHIYYEYSKVILSLMSKVKIDVIVQTNTNDYQFSQTVPIKQFLALPFSKFIIDNTSLRELMDYNDTVENKVQIFYEIQDSQGNYLYDFNTKPMDLMRTCIKKRVLHYFRNHADIAVWAKSDYRCKLRTNVSQTVRFRGLTLENDGSYLLRQSSDLQVTQNYAVPVNTFSVSCANDLTQNKEQCQKNKEIMISQKYRKEMVYYLESTMEYNEIQYYSIEYTNVVWKWVGIVSGCLVTVFIVVGAIVLTKQMSV</sequence>
<evidence type="ECO:0000313" key="3">
    <source>
        <dbReference type="Proteomes" id="UP001642409"/>
    </source>
</evidence>
<keyword evidence="3" id="KW-1185">Reference proteome</keyword>
<gene>
    <name evidence="2" type="ORF">HINF_LOCUS9910</name>
</gene>
<reference evidence="2 3" key="1">
    <citation type="submission" date="2024-07" db="EMBL/GenBank/DDBJ databases">
        <authorList>
            <person name="Akdeniz Z."/>
        </authorList>
    </citation>
    <scope>NUCLEOTIDE SEQUENCE [LARGE SCALE GENOMIC DNA]</scope>
</reference>
<accession>A0ABP1HAE1</accession>
<proteinExistence type="predicted"/>
<organism evidence="2 3">
    <name type="scientific">Hexamita inflata</name>
    <dbReference type="NCBI Taxonomy" id="28002"/>
    <lineage>
        <taxon>Eukaryota</taxon>
        <taxon>Metamonada</taxon>
        <taxon>Diplomonadida</taxon>
        <taxon>Hexamitidae</taxon>
        <taxon>Hexamitinae</taxon>
        <taxon>Hexamita</taxon>
    </lineage>
</organism>
<keyword evidence="1" id="KW-0812">Transmembrane</keyword>
<keyword evidence="1" id="KW-0472">Membrane</keyword>
<evidence type="ECO:0000313" key="2">
    <source>
        <dbReference type="EMBL" id="CAL5987473.1"/>
    </source>
</evidence>
<dbReference type="EMBL" id="CAXDID020000021">
    <property type="protein sequence ID" value="CAL5987473.1"/>
    <property type="molecule type" value="Genomic_DNA"/>
</dbReference>
<keyword evidence="1" id="KW-1133">Transmembrane helix</keyword>